<dbReference type="InterPro" id="IPR039567">
    <property type="entry name" value="Gly-zipper"/>
</dbReference>
<name>A0A0F9BK37_9ZZZZ</name>
<feature type="domain" description="Glycine zipper" evidence="1">
    <location>
        <begin position="38"/>
        <end position="81"/>
    </location>
</feature>
<evidence type="ECO:0000259" key="1">
    <source>
        <dbReference type="Pfam" id="PF13488"/>
    </source>
</evidence>
<feature type="non-terminal residue" evidence="2">
    <location>
        <position position="114"/>
    </location>
</feature>
<reference evidence="2" key="1">
    <citation type="journal article" date="2015" name="Nature">
        <title>Complex archaea that bridge the gap between prokaryotes and eukaryotes.</title>
        <authorList>
            <person name="Spang A."/>
            <person name="Saw J.H."/>
            <person name="Jorgensen S.L."/>
            <person name="Zaremba-Niedzwiedzka K."/>
            <person name="Martijn J."/>
            <person name="Lind A.E."/>
            <person name="van Eijk R."/>
            <person name="Schleper C."/>
            <person name="Guy L."/>
            <person name="Ettema T.J."/>
        </authorList>
    </citation>
    <scope>NUCLEOTIDE SEQUENCE</scope>
</reference>
<sequence length="114" mass="11359">MKTNERTGRCFSVTGIIALYICATVITSGGCQTRTQTGTLAGAGVGALIGQAIGGSTGATLLGAGIGAGSGYLIGNSQDKKAAKTYDMSQPTPLTGTKWKVVSLVKADAPAYTA</sequence>
<protein>
    <recommendedName>
        <fullName evidence="1">Glycine zipper domain-containing protein</fullName>
    </recommendedName>
</protein>
<dbReference type="PROSITE" id="PS51257">
    <property type="entry name" value="PROKAR_LIPOPROTEIN"/>
    <property type="match status" value="1"/>
</dbReference>
<dbReference type="EMBL" id="LAZR01051621">
    <property type="protein sequence ID" value="KKK84771.1"/>
    <property type="molecule type" value="Genomic_DNA"/>
</dbReference>
<proteinExistence type="predicted"/>
<dbReference type="Pfam" id="PF13488">
    <property type="entry name" value="Gly-zipper_Omp"/>
    <property type="match status" value="1"/>
</dbReference>
<gene>
    <name evidence="2" type="ORF">LCGC14_2779970</name>
</gene>
<comment type="caution">
    <text evidence="2">The sequence shown here is derived from an EMBL/GenBank/DDBJ whole genome shotgun (WGS) entry which is preliminary data.</text>
</comment>
<evidence type="ECO:0000313" key="2">
    <source>
        <dbReference type="EMBL" id="KKK84771.1"/>
    </source>
</evidence>
<organism evidence="2">
    <name type="scientific">marine sediment metagenome</name>
    <dbReference type="NCBI Taxonomy" id="412755"/>
    <lineage>
        <taxon>unclassified sequences</taxon>
        <taxon>metagenomes</taxon>
        <taxon>ecological metagenomes</taxon>
    </lineage>
</organism>
<dbReference type="AlphaFoldDB" id="A0A0F9BK37"/>
<accession>A0A0F9BK37</accession>